<dbReference type="InterPro" id="IPR035973">
    <property type="entry name" value="Cyt_c_oxidase_su3-like_sf"/>
</dbReference>
<evidence type="ECO:0000256" key="5">
    <source>
        <dbReference type="ARBA" id="ARBA00031400"/>
    </source>
</evidence>
<dbReference type="STRING" id="1121877.FEAC_24980"/>
<accession>A0A0D8FRA8</accession>
<gene>
    <name evidence="9" type="ORF">FEAC_24980</name>
</gene>
<dbReference type="AlphaFoldDB" id="A0A0D8FRA8"/>
<comment type="subcellular location">
    <subcellularLocation>
        <location evidence="6">Cell membrane</location>
        <topology evidence="6">Multi-pass membrane protein</topology>
    </subcellularLocation>
    <subcellularLocation>
        <location evidence="1">Membrane</location>
        <topology evidence="1">Multi-pass membrane protein</topology>
    </subcellularLocation>
</comment>
<keyword evidence="2 6" id="KW-0812">Transmembrane</keyword>
<dbReference type="SUPFAM" id="SSF81452">
    <property type="entry name" value="Cytochrome c oxidase subunit III-like"/>
    <property type="match status" value="1"/>
</dbReference>
<reference evidence="9 10" key="1">
    <citation type="submission" date="2015-01" db="EMBL/GenBank/DDBJ databases">
        <title>Draft genome of the acidophilic iron oxidizer Ferrimicrobium acidiphilum strain T23.</title>
        <authorList>
            <person name="Poehlein A."/>
            <person name="Eisen S."/>
            <person name="Schloemann M."/>
            <person name="Johnson B.D."/>
            <person name="Daniel R."/>
            <person name="Muehling M."/>
        </authorList>
    </citation>
    <scope>NUCLEOTIDE SEQUENCE [LARGE SCALE GENOMIC DNA]</scope>
    <source>
        <strain evidence="9 10">T23</strain>
    </source>
</reference>
<sequence>MATDVQSADAQPVIDEEQYYHDAQLGALWTASRTLIPVVAAAFGGIYFAYFYLRSLNSNGLWDPHGQTASKIIGLSILLLVVAGTAMQLMASRRLRRGFSTDFIVGTAANVLFLVIATGLQIWELTRLPFPPAASGYAGVFIAFAPVNALCIGLSAYWVFTLMMRAIRSYSFYRADGGIGVSAHRAAENFRANLDGFGAYGIFFMLLSILSWYLFYVLH</sequence>
<keyword evidence="10" id="KW-1185">Reference proteome</keyword>
<proteinExistence type="inferred from homology"/>
<comment type="similarity">
    <text evidence="6">Belongs to the cytochrome c oxidase subunit 3 family.</text>
</comment>
<feature type="transmembrane region" description="Helical" evidence="7">
    <location>
        <begin position="72"/>
        <end position="91"/>
    </location>
</feature>
<evidence type="ECO:0000313" key="10">
    <source>
        <dbReference type="Proteomes" id="UP000032336"/>
    </source>
</evidence>
<dbReference type="GO" id="GO:0005886">
    <property type="term" value="C:plasma membrane"/>
    <property type="evidence" value="ECO:0007669"/>
    <property type="project" value="UniProtKB-SubCell"/>
</dbReference>
<dbReference type="InterPro" id="IPR013833">
    <property type="entry name" value="Cyt_c_oxidase_su3_a-hlx"/>
</dbReference>
<dbReference type="Gene3D" id="1.20.120.80">
    <property type="entry name" value="Cytochrome c oxidase, subunit III, four-helix bundle"/>
    <property type="match status" value="1"/>
</dbReference>
<keyword evidence="4 7" id="KW-0472">Membrane</keyword>
<protein>
    <recommendedName>
        <fullName evidence="5">Cytochrome aa3 subunit 3</fullName>
    </recommendedName>
</protein>
<evidence type="ECO:0000256" key="6">
    <source>
        <dbReference type="RuleBase" id="RU003376"/>
    </source>
</evidence>
<evidence type="ECO:0000259" key="8">
    <source>
        <dbReference type="PROSITE" id="PS50253"/>
    </source>
</evidence>
<dbReference type="EMBL" id="JXUW01000029">
    <property type="protein sequence ID" value="KJE75795.1"/>
    <property type="molecule type" value="Genomic_DNA"/>
</dbReference>
<comment type="caution">
    <text evidence="9">The sequence shown here is derived from an EMBL/GenBank/DDBJ whole genome shotgun (WGS) entry which is preliminary data.</text>
</comment>
<dbReference type="OrthoDB" id="5244085at2"/>
<dbReference type="InterPro" id="IPR000298">
    <property type="entry name" value="Cyt_c_oxidase-like_su3"/>
</dbReference>
<feature type="transmembrane region" description="Helical" evidence="7">
    <location>
        <begin position="135"/>
        <end position="160"/>
    </location>
</feature>
<keyword evidence="3 7" id="KW-1133">Transmembrane helix</keyword>
<feature type="transmembrane region" description="Helical" evidence="7">
    <location>
        <begin position="103"/>
        <end position="123"/>
    </location>
</feature>
<dbReference type="Proteomes" id="UP000032336">
    <property type="component" value="Unassembled WGS sequence"/>
</dbReference>
<evidence type="ECO:0000256" key="1">
    <source>
        <dbReference type="ARBA" id="ARBA00004141"/>
    </source>
</evidence>
<feature type="transmembrane region" description="Helical" evidence="7">
    <location>
        <begin position="197"/>
        <end position="218"/>
    </location>
</feature>
<evidence type="ECO:0000256" key="2">
    <source>
        <dbReference type="ARBA" id="ARBA00022692"/>
    </source>
</evidence>
<dbReference type="GeneID" id="78373521"/>
<evidence type="ECO:0000256" key="3">
    <source>
        <dbReference type="ARBA" id="ARBA00022989"/>
    </source>
</evidence>
<evidence type="ECO:0000256" key="7">
    <source>
        <dbReference type="SAM" id="Phobius"/>
    </source>
</evidence>
<name>A0A0D8FRA8_9ACTN</name>
<dbReference type="eggNOG" id="ENOG5032KQW">
    <property type="taxonomic scope" value="Bacteria"/>
</dbReference>
<dbReference type="GO" id="GO:0022904">
    <property type="term" value="P:respiratory electron transport chain"/>
    <property type="evidence" value="ECO:0007669"/>
    <property type="project" value="InterPro"/>
</dbReference>
<dbReference type="GO" id="GO:0004129">
    <property type="term" value="F:cytochrome-c oxidase activity"/>
    <property type="evidence" value="ECO:0007669"/>
    <property type="project" value="InterPro"/>
</dbReference>
<feature type="domain" description="Heme-copper oxidase subunit III family profile" evidence="8">
    <location>
        <begin position="43"/>
        <end position="219"/>
    </location>
</feature>
<evidence type="ECO:0000313" key="9">
    <source>
        <dbReference type="EMBL" id="KJE75795.1"/>
    </source>
</evidence>
<feature type="transmembrane region" description="Helical" evidence="7">
    <location>
        <begin position="34"/>
        <end position="52"/>
    </location>
</feature>
<dbReference type="RefSeq" id="WP_035390397.1">
    <property type="nucleotide sequence ID" value="NZ_JQKF01000024.1"/>
</dbReference>
<evidence type="ECO:0000256" key="4">
    <source>
        <dbReference type="ARBA" id="ARBA00023136"/>
    </source>
</evidence>
<organism evidence="9 10">
    <name type="scientific">Ferrimicrobium acidiphilum DSM 19497</name>
    <dbReference type="NCBI Taxonomy" id="1121877"/>
    <lineage>
        <taxon>Bacteria</taxon>
        <taxon>Bacillati</taxon>
        <taxon>Actinomycetota</taxon>
        <taxon>Acidimicrobiia</taxon>
        <taxon>Acidimicrobiales</taxon>
        <taxon>Acidimicrobiaceae</taxon>
        <taxon>Ferrimicrobium</taxon>
    </lineage>
</organism>
<dbReference type="PROSITE" id="PS50253">
    <property type="entry name" value="COX3"/>
    <property type="match status" value="1"/>
</dbReference>